<accession>E8UXZ3</accession>
<evidence type="ECO:0000313" key="3">
    <source>
        <dbReference type="Proteomes" id="UP000006844"/>
    </source>
</evidence>
<organism evidence="2 3">
    <name type="scientific">Terriglobus saanensis (strain ATCC BAA-1853 / DSM 23119 / SP1PR4)</name>
    <dbReference type="NCBI Taxonomy" id="401053"/>
    <lineage>
        <taxon>Bacteria</taxon>
        <taxon>Pseudomonadati</taxon>
        <taxon>Acidobacteriota</taxon>
        <taxon>Terriglobia</taxon>
        <taxon>Terriglobales</taxon>
        <taxon>Acidobacteriaceae</taxon>
        <taxon>Terriglobus</taxon>
    </lineage>
</organism>
<dbReference type="STRING" id="401053.AciPR4_3473"/>
<keyword evidence="1" id="KW-0472">Membrane</keyword>
<dbReference type="CDD" id="cd16018">
    <property type="entry name" value="Enpp"/>
    <property type="match status" value="1"/>
</dbReference>
<dbReference type="Proteomes" id="UP000006844">
    <property type="component" value="Chromosome"/>
</dbReference>
<evidence type="ECO:0000313" key="2">
    <source>
        <dbReference type="EMBL" id="ADV84227.1"/>
    </source>
</evidence>
<dbReference type="eggNOG" id="COG1524">
    <property type="taxonomic scope" value="Bacteria"/>
</dbReference>
<dbReference type="Pfam" id="PF01663">
    <property type="entry name" value="Phosphodiest"/>
    <property type="match status" value="1"/>
</dbReference>
<dbReference type="InterPro" id="IPR017850">
    <property type="entry name" value="Alkaline_phosphatase_core_sf"/>
</dbReference>
<dbReference type="Gene3D" id="3.40.720.10">
    <property type="entry name" value="Alkaline Phosphatase, subunit A"/>
    <property type="match status" value="1"/>
</dbReference>
<dbReference type="PANTHER" id="PTHR10151:SF120">
    <property type="entry name" value="BIS(5'-ADENOSYL)-TRIPHOSPHATASE"/>
    <property type="match status" value="1"/>
</dbReference>
<dbReference type="KEGG" id="tsa:AciPR4_3473"/>
<dbReference type="AlphaFoldDB" id="E8UXZ3"/>
<proteinExistence type="predicted"/>
<dbReference type="EC" id="3.1.4.1" evidence="2"/>
<dbReference type="Gene3D" id="3.30.1360.180">
    <property type="match status" value="1"/>
</dbReference>
<evidence type="ECO:0000256" key="1">
    <source>
        <dbReference type="SAM" id="Phobius"/>
    </source>
</evidence>
<dbReference type="InterPro" id="IPR002591">
    <property type="entry name" value="Phosphodiest/P_Trfase"/>
</dbReference>
<dbReference type="GO" id="GO:0004528">
    <property type="term" value="F:phosphodiesterase I activity"/>
    <property type="evidence" value="ECO:0007669"/>
    <property type="project" value="UniProtKB-EC"/>
</dbReference>
<keyword evidence="3" id="KW-1185">Reference proteome</keyword>
<protein>
    <submittedName>
        <fullName evidence="2">Phosphodiesterase I</fullName>
        <ecNumber evidence="2">3.1.4.1</ecNumber>
    </submittedName>
</protein>
<dbReference type="PANTHER" id="PTHR10151">
    <property type="entry name" value="ECTONUCLEOTIDE PYROPHOSPHATASE/PHOSPHODIESTERASE"/>
    <property type="match status" value="1"/>
</dbReference>
<reference evidence="2 3" key="1">
    <citation type="journal article" date="2012" name="Stand. Genomic Sci.">
        <title>Complete genome sequence of Terriglobus saanensis type strain SP1PR4(T), an Acidobacteria from tundra soil.</title>
        <authorList>
            <person name="Rawat S.R."/>
            <person name="Mannisto M.K."/>
            <person name="Starovoytov V."/>
            <person name="Goodwin L."/>
            <person name="Nolan M."/>
            <person name="Hauser L."/>
            <person name="Land M."/>
            <person name="Davenport K.W."/>
            <person name="Woyke T."/>
            <person name="Haggblom M.M."/>
        </authorList>
    </citation>
    <scope>NUCLEOTIDE SEQUENCE</scope>
    <source>
        <strain evidence="3">ATCC BAA-1853 / DSM 23119 / SP1PR4</strain>
    </source>
</reference>
<keyword evidence="1" id="KW-0812">Transmembrane</keyword>
<gene>
    <name evidence="2" type="ordered locus">AciPR4_3473</name>
</gene>
<dbReference type="SUPFAM" id="SSF53649">
    <property type="entry name" value="Alkaline phosphatase-like"/>
    <property type="match status" value="1"/>
</dbReference>
<dbReference type="EMBL" id="CP002467">
    <property type="protein sequence ID" value="ADV84227.1"/>
    <property type="molecule type" value="Genomic_DNA"/>
</dbReference>
<sequence length="472" mass="52403">MLSRKARSDVPLAHGRSRFLHSLRFAPVGRNDGVGLVVEACTFPVTSTNTTGRYHSCMRRLLALVLACTFAASAQVVLHTEQNPLNTPAQQRKHYVVLVSLDGFRYDYAKLHDATHLLAMGKSGASTPQGMRPSYPSITFPNHTTLVTGLLPEHNGILWNSFYDPATHKTYEYKKNSNDGSFYSGTPLWSLAEENGMRSAAMFWPGSEAKIAGHRPTFWAEYLDKYDGEKRIDQVITWLQLPPSERPHFITLYFADTDHGGHDFGVESPELVAAVHHVDVLMGELSRRLRALHLSVDLIVTADHGMIDMVGPVVTLSELPGMAPLLAGVRHEGILLYPETEAQREAIYEGFRAHPDPRFTAYRLADTPASLEVRENPRLGDPYLVFHVPTDVRFDTTTAPKKRPHGEHGYDPLTMPEMKAIFFAEGPDIRKGVNLPTFQNTAVYDFVAKLLGLTPAPNDGSLAPLLPALKHP</sequence>
<dbReference type="HOGENOM" id="CLU_017594_1_1_0"/>
<feature type="transmembrane region" description="Helical" evidence="1">
    <location>
        <begin position="61"/>
        <end position="78"/>
    </location>
</feature>
<name>E8UXZ3_TERSS</name>
<keyword evidence="1" id="KW-1133">Transmembrane helix</keyword>
<keyword evidence="2" id="KW-0378">Hydrolase</keyword>